<dbReference type="EMBL" id="ATLV01023094">
    <property type="status" value="NOT_ANNOTATED_CDS"/>
    <property type="molecule type" value="Genomic_DNA"/>
</dbReference>
<evidence type="ECO:0000256" key="1">
    <source>
        <dbReference type="SAM" id="SignalP"/>
    </source>
</evidence>
<evidence type="ECO:0000313" key="4">
    <source>
        <dbReference type="Proteomes" id="UP000030765"/>
    </source>
</evidence>
<name>A0A084WDZ4_ANOSI</name>
<dbReference type="Gene3D" id="3.40.190.10">
    <property type="entry name" value="Periplasmic binding protein-like II"/>
    <property type="match status" value="1"/>
</dbReference>
<reference evidence="2 4" key="1">
    <citation type="journal article" date="2014" name="BMC Genomics">
        <title>Genome sequence of Anopheles sinensis provides insight into genetics basis of mosquito competence for malaria parasites.</title>
        <authorList>
            <person name="Zhou D."/>
            <person name="Zhang D."/>
            <person name="Ding G."/>
            <person name="Shi L."/>
            <person name="Hou Q."/>
            <person name="Ye Y."/>
            <person name="Xu Y."/>
            <person name="Zhou H."/>
            <person name="Xiong C."/>
            <person name="Li S."/>
            <person name="Yu J."/>
            <person name="Hong S."/>
            <person name="Yu X."/>
            <person name="Zou P."/>
            <person name="Chen C."/>
            <person name="Chang X."/>
            <person name="Wang W."/>
            <person name="Lv Y."/>
            <person name="Sun Y."/>
            <person name="Ma L."/>
            <person name="Shen B."/>
            <person name="Zhu C."/>
        </authorList>
    </citation>
    <scope>NUCLEOTIDE SEQUENCE [LARGE SCALE GENOMIC DNA]</scope>
</reference>
<dbReference type="Proteomes" id="UP000030765">
    <property type="component" value="Unassembled WGS sequence"/>
</dbReference>
<dbReference type="VEuPathDB" id="VectorBase:ASIS002285"/>
<evidence type="ECO:0000313" key="3">
    <source>
        <dbReference type="EnsemblMetazoa" id="ASIC016419-PA"/>
    </source>
</evidence>
<gene>
    <name evidence="2" type="ORF">ZHAS_00016419</name>
</gene>
<keyword evidence="4" id="KW-1185">Reference proteome</keyword>
<dbReference type="EMBL" id="KE525340">
    <property type="protein sequence ID" value="KFB48438.1"/>
    <property type="molecule type" value="Genomic_DNA"/>
</dbReference>
<sequence>MARQTMLSCVVAALWLWVRLTCVDGQWIDGVSALAVDYYRARDVKSVIAFGCWNHTQRHEIFHTLTRDGRMMVQFVPDLAKVHPNPYSKGGMLIDATCESALNEMRQMGRELNKLLVGNLFWLFVENPPNDTHRTDGDLAEYLVELYNDRFHSLETMPYTNVVIGVRNPETDSWTLVELFKPYRNARLVPEVIVTGFETTCGGENLLRKSLARLSARSAARRRNLQGYSMPCGTATTSPEYFKGMDDRNDVHDLFTKANFPFIRELMYDLNFTLNMVQVDAVGYKNNSTFSGVMGKFQNRSIELGCMGCLMRTERLEVVDFMVVTLIIRSSIIFRQPPLSIVSTSSSCRSASACGCRQPKYPAPT</sequence>
<proteinExistence type="predicted"/>
<dbReference type="SUPFAM" id="SSF53850">
    <property type="entry name" value="Periplasmic binding protein-like II"/>
    <property type="match status" value="1"/>
</dbReference>
<feature type="signal peptide" evidence="1">
    <location>
        <begin position="1"/>
        <end position="25"/>
    </location>
</feature>
<feature type="chain" id="PRO_5001784824" evidence="1">
    <location>
        <begin position="26"/>
        <end position="365"/>
    </location>
</feature>
<protein>
    <submittedName>
        <fullName evidence="2">AGAP004969-PA-like protein</fullName>
    </submittedName>
</protein>
<reference evidence="3" key="2">
    <citation type="submission" date="2020-05" db="UniProtKB">
        <authorList>
            <consortium name="EnsemblMetazoa"/>
        </authorList>
    </citation>
    <scope>IDENTIFICATION</scope>
</reference>
<dbReference type="EMBL" id="ATLV01023091">
    <property type="status" value="NOT_ANNOTATED_CDS"/>
    <property type="molecule type" value="Genomic_DNA"/>
</dbReference>
<dbReference type="EMBL" id="ATLV01023088">
    <property type="status" value="NOT_ANNOTATED_CDS"/>
    <property type="molecule type" value="Genomic_DNA"/>
</dbReference>
<dbReference type="AlphaFoldDB" id="A0A084WDZ4"/>
<dbReference type="EnsemblMetazoa" id="ASIC016419-RA">
    <property type="protein sequence ID" value="ASIC016419-PA"/>
    <property type="gene ID" value="ASIC016419"/>
</dbReference>
<dbReference type="EMBL" id="ATLV01023092">
    <property type="status" value="NOT_ANNOTATED_CDS"/>
    <property type="molecule type" value="Genomic_DNA"/>
</dbReference>
<dbReference type="EMBL" id="ATLV01023095">
    <property type="status" value="NOT_ANNOTATED_CDS"/>
    <property type="molecule type" value="Genomic_DNA"/>
</dbReference>
<dbReference type="STRING" id="74873.A0A084WDZ4"/>
<dbReference type="EMBL" id="ATLV01023090">
    <property type="status" value="NOT_ANNOTATED_CDS"/>
    <property type="molecule type" value="Genomic_DNA"/>
</dbReference>
<evidence type="ECO:0000313" key="2">
    <source>
        <dbReference type="EMBL" id="KFB48438.1"/>
    </source>
</evidence>
<keyword evidence="1" id="KW-0732">Signal</keyword>
<dbReference type="OrthoDB" id="6117597at2759"/>
<dbReference type="VEuPathDB" id="VectorBase:ASIC016419"/>
<organism evidence="2">
    <name type="scientific">Anopheles sinensis</name>
    <name type="common">Mosquito</name>
    <dbReference type="NCBI Taxonomy" id="74873"/>
    <lineage>
        <taxon>Eukaryota</taxon>
        <taxon>Metazoa</taxon>
        <taxon>Ecdysozoa</taxon>
        <taxon>Arthropoda</taxon>
        <taxon>Hexapoda</taxon>
        <taxon>Insecta</taxon>
        <taxon>Pterygota</taxon>
        <taxon>Neoptera</taxon>
        <taxon>Endopterygota</taxon>
        <taxon>Diptera</taxon>
        <taxon>Nematocera</taxon>
        <taxon>Culicoidea</taxon>
        <taxon>Culicidae</taxon>
        <taxon>Anophelinae</taxon>
        <taxon>Anopheles</taxon>
    </lineage>
</organism>
<dbReference type="EMBL" id="ATLV01023093">
    <property type="status" value="NOT_ANNOTATED_CDS"/>
    <property type="molecule type" value="Genomic_DNA"/>
</dbReference>
<accession>A0A084WDZ4</accession>
<dbReference type="EMBL" id="ATLV01023089">
    <property type="status" value="NOT_ANNOTATED_CDS"/>
    <property type="molecule type" value="Genomic_DNA"/>
</dbReference>